<organism evidence="2 3">
    <name type="scientific">Kutzneria kofuensis</name>
    <dbReference type="NCBI Taxonomy" id="103725"/>
    <lineage>
        <taxon>Bacteria</taxon>
        <taxon>Bacillati</taxon>
        <taxon>Actinomycetota</taxon>
        <taxon>Actinomycetes</taxon>
        <taxon>Pseudonocardiales</taxon>
        <taxon>Pseudonocardiaceae</taxon>
        <taxon>Kutzneria</taxon>
    </lineage>
</organism>
<dbReference type="RefSeq" id="WP_221338245.1">
    <property type="nucleotide sequence ID" value="NZ_BAAAWY010000023.1"/>
</dbReference>
<dbReference type="EMBL" id="JACHIR010000001">
    <property type="protein sequence ID" value="MBB5896136.1"/>
    <property type="molecule type" value="Genomic_DNA"/>
</dbReference>
<gene>
    <name evidence="2" type="ORF">BJ998_007332</name>
</gene>
<dbReference type="PANTHER" id="PTHR30336:SF6">
    <property type="entry name" value="INTEGRAL MEMBRANE PROTEIN"/>
    <property type="match status" value="1"/>
</dbReference>
<dbReference type="GO" id="GO:0005886">
    <property type="term" value="C:plasma membrane"/>
    <property type="evidence" value="ECO:0007669"/>
    <property type="project" value="TreeGrafter"/>
</dbReference>
<dbReference type="AlphaFoldDB" id="A0A7W9NL68"/>
<proteinExistence type="predicted"/>
<comment type="caution">
    <text evidence="2">The sequence shown here is derived from an EMBL/GenBank/DDBJ whole genome shotgun (WGS) entry which is preliminary data.</text>
</comment>
<accession>A0A7W9NL68</accession>
<reference evidence="2 3" key="1">
    <citation type="submission" date="2020-08" db="EMBL/GenBank/DDBJ databases">
        <title>Sequencing the genomes of 1000 actinobacteria strains.</title>
        <authorList>
            <person name="Klenk H.-P."/>
        </authorList>
    </citation>
    <scope>NUCLEOTIDE SEQUENCE [LARGE SCALE GENOMIC DNA]</scope>
    <source>
        <strain evidence="2 3">DSM 43851</strain>
    </source>
</reference>
<protein>
    <submittedName>
        <fullName evidence="2">Vancomycin permeability regulator SanA</fullName>
    </submittedName>
</protein>
<keyword evidence="3" id="KW-1185">Reference proteome</keyword>
<evidence type="ECO:0000259" key="1">
    <source>
        <dbReference type="Pfam" id="PF02698"/>
    </source>
</evidence>
<dbReference type="InterPro" id="IPR051599">
    <property type="entry name" value="Cell_Envelope_Assoc"/>
</dbReference>
<evidence type="ECO:0000313" key="3">
    <source>
        <dbReference type="Proteomes" id="UP000585638"/>
    </source>
</evidence>
<dbReference type="PANTHER" id="PTHR30336">
    <property type="entry name" value="INNER MEMBRANE PROTEIN, PROBABLE PERMEASE"/>
    <property type="match status" value="1"/>
</dbReference>
<feature type="domain" description="DUF218" evidence="1">
    <location>
        <begin position="55"/>
        <end position="178"/>
    </location>
</feature>
<sequence>MGEQPLRRRWPRRALRIGLAVLVLAVVLTGASVTWAYTASAGHRYDVADAPAAPVAIVLGAEVGTPFLRGRLDVTVQLVATGKVRSVLVSGNAAGSSGDETTTMTSYLVSRGVSPTKIVVDPYGLDTYDTCARAVRVFAVRRALVVTQPYHLPRTVALCRSLGMDADGVNATCDCGFLILLKNQVREWLASVLALKDAIWHRAPAVVSPPM</sequence>
<dbReference type="Proteomes" id="UP000585638">
    <property type="component" value="Unassembled WGS sequence"/>
</dbReference>
<evidence type="ECO:0000313" key="2">
    <source>
        <dbReference type="EMBL" id="MBB5896136.1"/>
    </source>
</evidence>
<dbReference type="CDD" id="cd06259">
    <property type="entry name" value="YdcF-like"/>
    <property type="match status" value="1"/>
</dbReference>
<dbReference type="InterPro" id="IPR003848">
    <property type="entry name" value="DUF218"/>
</dbReference>
<dbReference type="Pfam" id="PF02698">
    <property type="entry name" value="DUF218"/>
    <property type="match status" value="1"/>
</dbReference>
<name>A0A7W9NL68_9PSEU</name>